<dbReference type="EMBL" id="KF147891">
    <property type="protein sequence ID" value="AGS81920.1"/>
    <property type="molecule type" value="Genomic_DNA"/>
</dbReference>
<dbReference type="KEGG" id="vg:16574722"/>
<evidence type="ECO:0000313" key="1">
    <source>
        <dbReference type="EMBL" id="AGS81920.1"/>
    </source>
</evidence>
<evidence type="ECO:0000313" key="2">
    <source>
        <dbReference type="Proteomes" id="UP000015545"/>
    </source>
</evidence>
<reference evidence="1 2" key="1">
    <citation type="journal article" date="2014" name="Genome Announc.">
        <title>Complete Genome Sequence of the Novel Giant Pseudomonas Phage PaBG.</title>
        <authorList>
            <person name="Sykilinda N.N."/>
            <person name="Bondar A.A."/>
            <person name="Gorshkova A.S."/>
            <person name="Kurochkina L.P."/>
            <person name="Kulikov E.E."/>
            <person name="Shneider M.M."/>
            <person name="Kadykov V.A."/>
            <person name="Solovjeva N.V."/>
            <person name="Kabilov M.R."/>
            <person name="Mesyanzhinov V.V."/>
            <person name="Vlassov V.V."/>
            <person name="Drukker V.V."/>
            <person name="Miroshnikov K.A."/>
        </authorList>
    </citation>
    <scope>NUCLEOTIDE SEQUENCE [LARGE SCALE GENOMIC DNA]</scope>
</reference>
<dbReference type="GeneID" id="16574722"/>
<protein>
    <submittedName>
        <fullName evidence="1">Uncharacterized protein</fullName>
    </submittedName>
</protein>
<sequence length="207" mass="24129">MKNYPKSGHVYTLRQIFVELELRDSPHLGFMANDTRQVIQNSHCTEAQLLEVPGMADSLWKYRYETDEWIPIFTFADNNPLPIEELVDTEAEIDPYAEKPGVLWVTPKGLPRAQYYRVVNPSLGEPYITTHHDDGDQYPLPVFDEQGKSEHYYLRVNNPGHCDKCKLRVDKRVQYRDPTEGNCRLYELCTTCRDRNRAADREEFADG</sequence>
<dbReference type="Proteomes" id="UP000015545">
    <property type="component" value="Segment"/>
</dbReference>
<name>S5VZF2_9CAUD</name>
<keyword evidence="2" id="KW-1185">Reference proteome</keyword>
<dbReference type="OrthoDB" id="37634at10239"/>
<proteinExistence type="predicted"/>
<accession>S5VZF2</accession>
<gene>
    <name evidence="1" type="ORF">PaBG_00036</name>
</gene>
<organism evidence="1 2">
    <name type="scientific">Pseudomonas phage PaBG</name>
    <dbReference type="NCBI Taxonomy" id="1335230"/>
    <lineage>
        <taxon>Viruses</taxon>
        <taxon>Duplodnaviria</taxon>
        <taxon>Heunggongvirae</taxon>
        <taxon>Uroviricota</taxon>
        <taxon>Caudoviricetes</taxon>
        <taxon>Baikalvirus</taxon>
        <taxon>Baikalvirus PaBG</taxon>
    </lineage>
</organism>
<dbReference type="RefSeq" id="YP_008433367.1">
    <property type="nucleotide sequence ID" value="NC_022096.1"/>
</dbReference>